<accession>A0A5J5EH87</accession>
<dbReference type="SUPFAM" id="SSF160443">
    <property type="entry name" value="SMR domain-like"/>
    <property type="match status" value="1"/>
</dbReference>
<dbReference type="PANTHER" id="PTHR47417">
    <property type="entry name" value="SMR DOMAIN-CONTAINING PROTEIN YPL199C"/>
    <property type="match status" value="1"/>
</dbReference>
<dbReference type="SMART" id="SM00463">
    <property type="entry name" value="SMR"/>
    <property type="match status" value="1"/>
</dbReference>
<dbReference type="Pfam" id="PF08590">
    <property type="entry name" value="DUF1771"/>
    <property type="match status" value="1"/>
</dbReference>
<name>A0A5J5EH87_9PEZI</name>
<gene>
    <name evidence="2" type="ORF">FN846DRAFT_973855</name>
</gene>
<feature type="domain" description="Smr" evidence="1">
    <location>
        <begin position="116"/>
        <end position="193"/>
    </location>
</feature>
<dbReference type="InParanoid" id="A0A5J5EH87"/>
<dbReference type="InterPro" id="IPR002625">
    <property type="entry name" value="Smr_dom"/>
</dbReference>
<comment type="caution">
    <text evidence="2">The sequence shown here is derived from an EMBL/GenBank/DDBJ whole genome shotgun (WGS) entry which is preliminary data.</text>
</comment>
<dbReference type="EMBL" id="VXIS01000337">
    <property type="protein sequence ID" value="KAA8894467.1"/>
    <property type="molecule type" value="Genomic_DNA"/>
</dbReference>
<dbReference type="InterPro" id="IPR013899">
    <property type="entry name" value="DUF1771"/>
</dbReference>
<dbReference type="Pfam" id="PF01713">
    <property type="entry name" value="Smr"/>
    <property type="match status" value="1"/>
</dbReference>
<organism evidence="2 3">
    <name type="scientific">Sphaerosporella brunnea</name>
    <dbReference type="NCBI Taxonomy" id="1250544"/>
    <lineage>
        <taxon>Eukaryota</taxon>
        <taxon>Fungi</taxon>
        <taxon>Dikarya</taxon>
        <taxon>Ascomycota</taxon>
        <taxon>Pezizomycotina</taxon>
        <taxon>Pezizomycetes</taxon>
        <taxon>Pezizales</taxon>
        <taxon>Pyronemataceae</taxon>
        <taxon>Sphaerosporella</taxon>
    </lineage>
</organism>
<dbReference type="AlphaFoldDB" id="A0A5J5EH87"/>
<dbReference type="SMART" id="SM01162">
    <property type="entry name" value="DUF1771"/>
    <property type="match status" value="1"/>
</dbReference>
<dbReference type="InterPro" id="IPR036063">
    <property type="entry name" value="Smr_dom_sf"/>
</dbReference>
<dbReference type="InterPro" id="IPR053020">
    <property type="entry name" value="Smr_domain_protein"/>
</dbReference>
<dbReference type="OrthoDB" id="3231855at2759"/>
<sequence>MGQYISSPSTPAPTAEDLRAQAIAAGDLRRRYSEQSQAAYRAGRGQEAKRLSELAKAQWAEAERLNSLAADLAFGNYNPSYPSTLTSTRHGGGWALLSWLGWGKVEGQKTKGLERLDLHGLYVAEAITRVEAHMRACKEYGVERTMLITGRGNRSVDGVAKIKPSVEKWLQERQAGFRVVKGSNDGAVTVELVQETTGLLSGVMKIFGW</sequence>
<proteinExistence type="predicted"/>
<keyword evidence="3" id="KW-1185">Reference proteome</keyword>
<dbReference type="Gene3D" id="3.30.1370.110">
    <property type="match status" value="1"/>
</dbReference>
<reference evidence="2 3" key="1">
    <citation type="submission" date="2019-09" db="EMBL/GenBank/DDBJ databases">
        <title>Draft genome of the ectomycorrhizal ascomycete Sphaerosporella brunnea.</title>
        <authorList>
            <consortium name="DOE Joint Genome Institute"/>
            <person name="Benucci G.M."/>
            <person name="Marozzi G."/>
            <person name="Antonielli L."/>
            <person name="Sanchez S."/>
            <person name="Marco P."/>
            <person name="Wang X."/>
            <person name="Falini L.B."/>
            <person name="Barry K."/>
            <person name="Haridas S."/>
            <person name="Lipzen A."/>
            <person name="Labutti K."/>
            <person name="Grigoriev I.V."/>
            <person name="Murat C."/>
            <person name="Martin F."/>
            <person name="Albertini E."/>
            <person name="Donnini D."/>
            <person name="Bonito G."/>
        </authorList>
    </citation>
    <scope>NUCLEOTIDE SEQUENCE [LARGE SCALE GENOMIC DNA]</scope>
    <source>
        <strain evidence="2 3">Sb_GMNB300</strain>
    </source>
</reference>
<protein>
    <recommendedName>
        <fullName evidence="1">Smr domain-containing protein</fullName>
    </recommendedName>
</protein>
<dbReference type="Proteomes" id="UP000326924">
    <property type="component" value="Unassembled WGS sequence"/>
</dbReference>
<dbReference type="PROSITE" id="PS50828">
    <property type="entry name" value="SMR"/>
    <property type="match status" value="1"/>
</dbReference>
<evidence type="ECO:0000313" key="2">
    <source>
        <dbReference type="EMBL" id="KAA8894467.1"/>
    </source>
</evidence>
<evidence type="ECO:0000259" key="1">
    <source>
        <dbReference type="PROSITE" id="PS50828"/>
    </source>
</evidence>
<dbReference type="PANTHER" id="PTHR47417:SF1">
    <property type="entry name" value="SMR DOMAIN-CONTAINING PROTEIN YPL199C"/>
    <property type="match status" value="1"/>
</dbReference>
<evidence type="ECO:0000313" key="3">
    <source>
        <dbReference type="Proteomes" id="UP000326924"/>
    </source>
</evidence>